<reference evidence="1 2" key="1">
    <citation type="journal article" date="2022" name="Front. Cell. Infect. Microbiol.">
        <title>The Genomes of Two Strains of Taenia crassiceps the Animal Model for the Study of Human Cysticercosis.</title>
        <authorList>
            <person name="Bobes R.J."/>
            <person name="Estrada K."/>
            <person name="Rios-Valencia D.G."/>
            <person name="Calderon-Gallegos A."/>
            <person name="de la Torre P."/>
            <person name="Carrero J.C."/>
            <person name="Sanchez-Flores A."/>
            <person name="Laclette J.P."/>
        </authorList>
    </citation>
    <scope>NUCLEOTIDE SEQUENCE [LARGE SCALE GENOMIC DNA]</scope>
    <source>
        <strain evidence="1">WFUcys</strain>
    </source>
</reference>
<evidence type="ECO:0000313" key="1">
    <source>
        <dbReference type="EMBL" id="KAL5109778.1"/>
    </source>
</evidence>
<dbReference type="Proteomes" id="UP001651158">
    <property type="component" value="Unassembled WGS sequence"/>
</dbReference>
<organism evidence="1 2">
    <name type="scientific">Taenia crassiceps</name>
    <dbReference type="NCBI Taxonomy" id="6207"/>
    <lineage>
        <taxon>Eukaryota</taxon>
        <taxon>Metazoa</taxon>
        <taxon>Spiralia</taxon>
        <taxon>Lophotrochozoa</taxon>
        <taxon>Platyhelminthes</taxon>
        <taxon>Cestoda</taxon>
        <taxon>Eucestoda</taxon>
        <taxon>Cyclophyllidea</taxon>
        <taxon>Taeniidae</taxon>
        <taxon>Taenia</taxon>
    </lineage>
</organism>
<evidence type="ECO:0000313" key="2">
    <source>
        <dbReference type="Proteomes" id="UP001651158"/>
    </source>
</evidence>
<comment type="caution">
    <text evidence="1">The sequence shown here is derived from an EMBL/GenBank/DDBJ whole genome shotgun (WGS) entry which is preliminary data.</text>
</comment>
<dbReference type="EMBL" id="JAKROA010000002">
    <property type="protein sequence ID" value="KAL5109778.1"/>
    <property type="molecule type" value="Genomic_DNA"/>
</dbReference>
<proteinExistence type="predicted"/>
<sequence length="108" mass="12202">MITQSGIHLISFSVPSEPPFVKLCYLLSKFWHSKGDHRQAGVAFLRLRRKSKKTDLPKTSESPRLLNSVTVLSNSSTYSAGTKSYKESGFLQEKINQDRIRAQIDGFL</sequence>
<name>A0ABR4QL12_9CEST</name>
<gene>
    <name evidence="1" type="ORF">TcWFU_001133</name>
</gene>
<keyword evidence="2" id="KW-1185">Reference proteome</keyword>
<protein>
    <submittedName>
        <fullName evidence="1">Uncharacterized protein</fullName>
    </submittedName>
</protein>
<accession>A0ABR4QL12</accession>